<comment type="caution">
    <text evidence="4">The sequence shown here is derived from an EMBL/GenBank/DDBJ whole genome shotgun (WGS) entry which is preliminary data.</text>
</comment>
<accession>A0ABD5YQD9</accession>
<feature type="domain" description="Transcription regulator TrmB C-terminal" evidence="3">
    <location>
        <begin position="109"/>
        <end position="348"/>
    </location>
</feature>
<evidence type="ECO:0000259" key="2">
    <source>
        <dbReference type="Pfam" id="PF01978"/>
    </source>
</evidence>
<dbReference type="SUPFAM" id="SSF46785">
    <property type="entry name" value="Winged helix' DNA-binding domain"/>
    <property type="match status" value="1"/>
</dbReference>
<evidence type="ECO:0000313" key="5">
    <source>
        <dbReference type="Proteomes" id="UP001596417"/>
    </source>
</evidence>
<sequence>MDESEITRRLRQFGFSEKEIDTYFTILAHGEAKAATIAENAGVSKRYVYSISETLEERGFVEVNDHIVPTTIRANPPEEVIARLTEELQAMQPGLESRFNRTTQPTQQFEVVKSRVTVLKRIQQLLSRATEEVTLSVPVSLLPKIEDELRATVDRGVLVLLLVTREDLEDGQIDQFDDIASAVRVWEELAPVLLTIDRQQGIVAPNEMLMRANTGKQAIVVAQQQLVPVFVGSFLGNYWPMADEVCVTESASLPHRYDGFRQAVLHAELHRRAGQPLVAQIQARSTDSNDDYHDITGPIVEIRQSLTQPATNSFPVENALVVETDDGLVSVGGPGAFIEEYEAGEITLVAGEK</sequence>
<dbReference type="InterPro" id="IPR021586">
    <property type="entry name" value="Tscrpt_reg_TrmB_C"/>
</dbReference>
<gene>
    <name evidence="4" type="ORF">ACFQL7_01250</name>
</gene>
<dbReference type="InterPro" id="IPR036388">
    <property type="entry name" value="WH-like_DNA-bd_sf"/>
</dbReference>
<dbReference type="PANTHER" id="PTHR34293:SF1">
    <property type="entry name" value="HTH-TYPE TRANSCRIPTIONAL REGULATOR TRMBL2"/>
    <property type="match status" value="1"/>
</dbReference>
<dbReference type="RefSeq" id="WP_264555355.1">
    <property type="nucleotide sequence ID" value="NZ_CP109979.1"/>
</dbReference>
<reference evidence="4 5" key="1">
    <citation type="journal article" date="2019" name="Int. J. Syst. Evol. Microbiol.">
        <title>The Global Catalogue of Microorganisms (GCM) 10K type strain sequencing project: providing services to taxonomists for standard genome sequencing and annotation.</title>
        <authorList>
            <consortium name="The Broad Institute Genomics Platform"/>
            <consortium name="The Broad Institute Genome Sequencing Center for Infectious Disease"/>
            <person name="Wu L."/>
            <person name="Ma J."/>
        </authorList>
    </citation>
    <scope>NUCLEOTIDE SEQUENCE [LARGE SCALE GENOMIC DNA]</scope>
    <source>
        <strain evidence="4 5">RDMS1</strain>
    </source>
</reference>
<dbReference type="Pfam" id="PF11495">
    <property type="entry name" value="Regulator_TrmB"/>
    <property type="match status" value="1"/>
</dbReference>
<dbReference type="Gene3D" id="2.30.30.690">
    <property type="match status" value="1"/>
</dbReference>
<dbReference type="CDD" id="cd09124">
    <property type="entry name" value="PLDc_like_TrmB_middle"/>
    <property type="match status" value="1"/>
</dbReference>
<protein>
    <submittedName>
        <fullName evidence="4">TrmB family transcriptional regulator</fullName>
    </submittedName>
</protein>
<dbReference type="EMBL" id="JBHTAX010000001">
    <property type="protein sequence ID" value="MFC7188610.1"/>
    <property type="molecule type" value="Genomic_DNA"/>
</dbReference>
<dbReference type="InterPro" id="IPR036390">
    <property type="entry name" value="WH_DNA-bd_sf"/>
</dbReference>
<dbReference type="PANTHER" id="PTHR34293">
    <property type="entry name" value="HTH-TYPE TRANSCRIPTIONAL REGULATOR TRMBL2"/>
    <property type="match status" value="1"/>
</dbReference>
<name>A0ABD5YQD9_9EURY</name>
<dbReference type="SUPFAM" id="SSF159071">
    <property type="entry name" value="TrmB C-terminal domain-like"/>
    <property type="match status" value="1"/>
</dbReference>
<dbReference type="InterPro" id="IPR051797">
    <property type="entry name" value="TrmB-like"/>
</dbReference>
<evidence type="ECO:0000256" key="1">
    <source>
        <dbReference type="ARBA" id="ARBA00007287"/>
    </source>
</evidence>
<dbReference type="Pfam" id="PF01978">
    <property type="entry name" value="TrmB"/>
    <property type="match status" value="1"/>
</dbReference>
<dbReference type="Proteomes" id="UP001596417">
    <property type="component" value="Unassembled WGS sequence"/>
</dbReference>
<feature type="domain" description="Transcription regulator TrmB N-terminal" evidence="2">
    <location>
        <begin position="10"/>
        <end position="78"/>
    </location>
</feature>
<evidence type="ECO:0000313" key="4">
    <source>
        <dbReference type="EMBL" id="MFC7188610.1"/>
    </source>
</evidence>
<comment type="similarity">
    <text evidence="1">Belongs to the transcriptional regulator TrmB family.</text>
</comment>
<evidence type="ECO:0000259" key="3">
    <source>
        <dbReference type="Pfam" id="PF11495"/>
    </source>
</evidence>
<dbReference type="Gene3D" id="1.10.10.10">
    <property type="entry name" value="Winged helix-like DNA-binding domain superfamily/Winged helix DNA-binding domain"/>
    <property type="match status" value="1"/>
</dbReference>
<dbReference type="InterPro" id="IPR002831">
    <property type="entry name" value="Tscrpt_reg_TrmB_N"/>
</dbReference>
<dbReference type="GeneID" id="76198164"/>
<keyword evidence="5" id="KW-1185">Reference proteome</keyword>
<dbReference type="AlphaFoldDB" id="A0ABD5YQD9"/>
<proteinExistence type="inferred from homology"/>
<organism evidence="4 5">
    <name type="scientific">Halocatena marina</name>
    <dbReference type="NCBI Taxonomy" id="2934937"/>
    <lineage>
        <taxon>Archaea</taxon>
        <taxon>Methanobacteriati</taxon>
        <taxon>Methanobacteriota</taxon>
        <taxon>Stenosarchaea group</taxon>
        <taxon>Halobacteria</taxon>
        <taxon>Halobacteriales</taxon>
        <taxon>Natronomonadaceae</taxon>
        <taxon>Halocatena</taxon>
    </lineage>
</organism>